<dbReference type="Pfam" id="PF20470">
    <property type="entry name" value="HTH_61"/>
    <property type="match status" value="1"/>
</dbReference>
<evidence type="ECO:0000256" key="4">
    <source>
        <dbReference type="ARBA" id="ARBA00022840"/>
    </source>
</evidence>
<dbReference type="FunFam" id="1.10.3380.20:FF:000005">
    <property type="entry name" value="DNA-directed DNA polymerase theta, putative"/>
    <property type="match status" value="1"/>
</dbReference>
<dbReference type="GO" id="GO:0003676">
    <property type="term" value="F:nucleic acid binding"/>
    <property type="evidence" value="ECO:0007669"/>
    <property type="project" value="InterPro"/>
</dbReference>
<gene>
    <name evidence="9" type="ORF">B0I36DRAFT_285294</name>
</gene>
<keyword evidence="4" id="KW-0067">ATP-binding</keyword>
<dbReference type="OrthoDB" id="2320933at2759"/>
<feature type="domain" description="Helicase ATP-binding" evidence="7">
    <location>
        <begin position="146"/>
        <end position="340"/>
    </location>
</feature>
<dbReference type="SUPFAM" id="SSF46785">
    <property type="entry name" value="Winged helix' DNA-binding domain"/>
    <property type="match status" value="1"/>
</dbReference>
<dbReference type="Pfam" id="PF00271">
    <property type="entry name" value="Helicase_C"/>
    <property type="match status" value="1"/>
</dbReference>
<organism evidence="9 10">
    <name type="scientific">Microdochium trichocladiopsis</name>
    <dbReference type="NCBI Taxonomy" id="1682393"/>
    <lineage>
        <taxon>Eukaryota</taxon>
        <taxon>Fungi</taxon>
        <taxon>Dikarya</taxon>
        <taxon>Ascomycota</taxon>
        <taxon>Pezizomycotina</taxon>
        <taxon>Sordariomycetes</taxon>
        <taxon>Xylariomycetidae</taxon>
        <taxon>Xylariales</taxon>
        <taxon>Microdochiaceae</taxon>
        <taxon>Microdochium</taxon>
    </lineage>
</organism>
<evidence type="ECO:0000256" key="3">
    <source>
        <dbReference type="ARBA" id="ARBA00022806"/>
    </source>
</evidence>
<dbReference type="Pfam" id="PF00270">
    <property type="entry name" value="DEAD"/>
    <property type="match status" value="1"/>
</dbReference>
<dbReference type="PANTHER" id="PTHR47961">
    <property type="entry name" value="DNA POLYMERASE THETA, PUTATIVE (AFU_ORTHOLOGUE AFUA_1G05260)-RELATED"/>
    <property type="match status" value="1"/>
</dbReference>
<dbReference type="AlphaFoldDB" id="A0A9P9BQM2"/>
<evidence type="ECO:0000259" key="7">
    <source>
        <dbReference type="PROSITE" id="PS51192"/>
    </source>
</evidence>
<dbReference type="InterPro" id="IPR050474">
    <property type="entry name" value="Hel308_SKI2-like"/>
</dbReference>
<dbReference type="GO" id="GO:0005524">
    <property type="term" value="F:ATP binding"/>
    <property type="evidence" value="ECO:0007669"/>
    <property type="project" value="UniProtKB-KW"/>
</dbReference>
<evidence type="ECO:0000256" key="6">
    <source>
        <dbReference type="SAM" id="MobiDB-lite"/>
    </source>
</evidence>
<dbReference type="InterPro" id="IPR048960">
    <property type="entry name" value="POLQ-like_helical"/>
</dbReference>
<dbReference type="InterPro" id="IPR046931">
    <property type="entry name" value="HTH_61"/>
</dbReference>
<keyword evidence="1" id="KW-0547">Nucleotide-binding</keyword>
<keyword evidence="3 9" id="KW-0347">Helicase</keyword>
<sequence length="934" mass="103177">MSFQKGLLHETTVSTRPGQQVTYHTTTVAGHKRPHGEPVDGPARIGPIQAEPQRPAQFERPPRFDHHGPPRLQASAIVPDGPSLAASRAASSLPQGSASGSQRPLIDHALQLSHPRYALPEQLVQNFRELGIAEIYPWQKQCLMGPGLLKGEKNLVYSAPTGGGKSLVADIIMLKRVLEDRNAKALLVLPYIALVQEKVRWLRNLVQGISREQAEDGIPASTPGLWRRRADKNNIRVVGFFGGGKIRATWADFDIGVCTFEKANTLINGAMMDASISTLKAVVMDELHMVDDDHRGYLMELMATKLISLEHKVQIVGMSATLSNIGILAKWLNAHTYITTYRPIPLDEFLVYEGNVYPASGTKALLKTATQLNKDDKDISLATQPFQHIQPERVIDPNPSKELQEPVLNAVVALAVETALAGHGALVFCSSRHGCEADARIISRALPDVHKVAHDVAAARLDLLGDLRSLPTDLDPTLEQTIPFGVAFHHAGLTTEERDLIADAYDRGAIKVIAATCSLAAGINLPARRVILHNARMGRDLVGPSMLRQMRGRAGRKGKDEVGEAYLCCRKNDLQDVVGLMDAELPKVTSGLATDKQRIQRALLEIICIRLANSKDAIYEYLASTLLNISGSCPDLTEHVETSLSSLVEMGFITLDRNETYNPTQLGSAIVTSALDPEDGAFVYREIQRALKAFVLDGELHVLYTFTPVHDFSIAINWQIFRRQMESLDESELRVMTLLGLKPSVVNRMAQGAVFREATAEEKELARIYNRFYLALQLRDLCHEMPLHTVARKYEMPRGTIQTLAQTCQGFAAGVIKFCEQMGHGAMAAILDHFSDRLRAGARADLLALARITFIKSRTARVFYDNGFRSVASIANADPRELVPILMQARPNKIRLKSKDEENLEAKLLVKATVITESANRLWQMEMLQELDVE</sequence>
<evidence type="ECO:0000256" key="5">
    <source>
        <dbReference type="ARBA" id="ARBA00048988"/>
    </source>
</evidence>
<feature type="compositionally biased region" description="Polar residues" evidence="6">
    <location>
        <begin position="11"/>
        <end position="28"/>
    </location>
</feature>
<dbReference type="InterPro" id="IPR036390">
    <property type="entry name" value="WH_DNA-bd_sf"/>
</dbReference>
<dbReference type="PROSITE" id="PS51194">
    <property type="entry name" value="HELICASE_CTER"/>
    <property type="match status" value="1"/>
</dbReference>
<dbReference type="RefSeq" id="XP_046015131.1">
    <property type="nucleotide sequence ID" value="XM_046151580.1"/>
</dbReference>
<accession>A0A9P9BQM2</accession>
<evidence type="ECO:0000256" key="2">
    <source>
        <dbReference type="ARBA" id="ARBA00022801"/>
    </source>
</evidence>
<feature type="domain" description="Helicase C-terminal" evidence="8">
    <location>
        <begin position="406"/>
        <end position="607"/>
    </location>
</feature>
<dbReference type="GO" id="GO:0016787">
    <property type="term" value="F:hydrolase activity"/>
    <property type="evidence" value="ECO:0007669"/>
    <property type="project" value="UniProtKB-KW"/>
</dbReference>
<dbReference type="InterPro" id="IPR001650">
    <property type="entry name" value="Helicase_C-like"/>
</dbReference>
<dbReference type="InterPro" id="IPR014001">
    <property type="entry name" value="Helicase_ATP-bd"/>
</dbReference>
<name>A0A9P9BQM2_9PEZI</name>
<dbReference type="CDD" id="cd18026">
    <property type="entry name" value="DEXHc_POLQ-like"/>
    <property type="match status" value="1"/>
</dbReference>
<dbReference type="Gene3D" id="3.40.50.300">
    <property type="entry name" value="P-loop containing nucleotide triphosphate hydrolases"/>
    <property type="match status" value="2"/>
</dbReference>
<dbReference type="Proteomes" id="UP000756346">
    <property type="component" value="Unassembled WGS sequence"/>
</dbReference>
<dbReference type="SUPFAM" id="SSF52540">
    <property type="entry name" value="P-loop containing nucleoside triphosphate hydrolases"/>
    <property type="match status" value="1"/>
</dbReference>
<dbReference type="PANTHER" id="PTHR47961:SF6">
    <property type="entry name" value="DNA-DIRECTED DNA POLYMERASE"/>
    <property type="match status" value="1"/>
</dbReference>
<reference evidence="9" key="1">
    <citation type="journal article" date="2021" name="Nat. Commun.">
        <title>Genetic determinants of endophytism in the Arabidopsis root mycobiome.</title>
        <authorList>
            <person name="Mesny F."/>
            <person name="Miyauchi S."/>
            <person name="Thiergart T."/>
            <person name="Pickel B."/>
            <person name="Atanasova L."/>
            <person name="Karlsson M."/>
            <person name="Huettel B."/>
            <person name="Barry K.W."/>
            <person name="Haridas S."/>
            <person name="Chen C."/>
            <person name="Bauer D."/>
            <person name="Andreopoulos W."/>
            <person name="Pangilinan J."/>
            <person name="LaButti K."/>
            <person name="Riley R."/>
            <person name="Lipzen A."/>
            <person name="Clum A."/>
            <person name="Drula E."/>
            <person name="Henrissat B."/>
            <person name="Kohler A."/>
            <person name="Grigoriev I.V."/>
            <person name="Martin F.M."/>
            <person name="Hacquard S."/>
        </authorList>
    </citation>
    <scope>NUCLEOTIDE SEQUENCE</scope>
    <source>
        <strain evidence="9">MPI-CAGE-CH-0230</strain>
    </source>
</reference>
<evidence type="ECO:0000256" key="1">
    <source>
        <dbReference type="ARBA" id="ARBA00022741"/>
    </source>
</evidence>
<evidence type="ECO:0000313" key="10">
    <source>
        <dbReference type="Proteomes" id="UP000756346"/>
    </source>
</evidence>
<comment type="caution">
    <text evidence="9">The sequence shown here is derived from an EMBL/GenBank/DDBJ whole genome shotgun (WGS) entry which is preliminary data.</text>
</comment>
<dbReference type="SMART" id="SM00487">
    <property type="entry name" value="DEXDc"/>
    <property type="match status" value="1"/>
</dbReference>
<dbReference type="GeneID" id="70181126"/>
<keyword evidence="10" id="KW-1185">Reference proteome</keyword>
<dbReference type="InterPro" id="IPR011545">
    <property type="entry name" value="DEAD/DEAH_box_helicase_dom"/>
</dbReference>
<dbReference type="InterPro" id="IPR057220">
    <property type="entry name" value="DUF7898"/>
</dbReference>
<dbReference type="SMART" id="SM00490">
    <property type="entry name" value="HELICc"/>
    <property type="match status" value="1"/>
</dbReference>
<dbReference type="GO" id="GO:0043138">
    <property type="term" value="F:3'-5' DNA helicase activity"/>
    <property type="evidence" value="ECO:0007669"/>
    <property type="project" value="UniProtKB-EC"/>
</dbReference>
<dbReference type="SUPFAM" id="SSF158702">
    <property type="entry name" value="Sec63 N-terminal domain-like"/>
    <property type="match status" value="1"/>
</dbReference>
<feature type="region of interest" description="Disordered" evidence="6">
    <location>
        <begin position="1"/>
        <end position="78"/>
    </location>
</feature>
<dbReference type="EMBL" id="JAGTJQ010000003">
    <property type="protein sequence ID" value="KAH7035038.1"/>
    <property type="molecule type" value="Genomic_DNA"/>
</dbReference>
<dbReference type="Pfam" id="PF21099">
    <property type="entry name" value="POLQ_helical"/>
    <property type="match status" value="1"/>
</dbReference>
<dbReference type="PROSITE" id="PS51192">
    <property type="entry name" value="HELICASE_ATP_BIND_1"/>
    <property type="match status" value="1"/>
</dbReference>
<evidence type="ECO:0000313" key="9">
    <source>
        <dbReference type="EMBL" id="KAH7035038.1"/>
    </source>
</evidence>
<keyword evidence="2" id="KW-0378">Hydrolase</keyword>
<protein>
    <submittedName>
        <fullName evidence="9">DEAD/DEAH box helicase</fullName>
    </submittedName>
</protein>
<dbReference type="InterPro" id="IPR027417">
    <property type="entry name" value="P-loop_NTPase"/>
</dbReference>
<comment type="catalytic activity">
    <reaction evidence="5">
        <text>ATP + H2O = ADP + phosphate + H(+)</text>
        <dbReference type="Rhea" id="RHEA:13065"/>
        <dbReference type="ChEBI" id="CHEBI:15377"/>
        <dbReference type="ChEBI" id="CHEBI:15378"/>
        <dbReference type="ChEBI" id="CHEBI:30616"/>
        <dbReference type="ChEBI" id="CHEBI:43474"/>
        <dbReference type="ChEBI" id="CHEBI:456216"/>
        <dbReference type="EC" id="5.6.2.4"/>
    </reaction>
</comment>
<evidence type="ECO:0000259" key="8">
    <source>
        <dbReference type="PROSITE" id="PS51194"/>
    </source>
</evidence>
<proteinExistence type="predicted"/>
<dbReference type="CDD" id="cd18795">
    <property type="entry name" value="SF2_C_Ski2"/>
    <property type="match status" value="1"/>
</dbReference>
<dbReference type="Gene3D" id="1.10.3380.20">
    <property type="match status" value="1"/>
</dbReference>
<dbReference type="Pfam" id="PF25453">
    <property type="entry name" value="DUF7898"/>
    <property type="match status" value="1"/>
</dbReference>